<evidence type="ECO:0000313" key="3">
    <source>
        <dbReference type="EMBL" id="GAA4324796.1"/>
    </source>
</evidence>
<sequence>MPAGDISAIAYQQSHTRNRIPAIAMPAIATLSAAARRARATLSHWRTLLPGDCPLCGDRARAGRLCAPCERELCWHARTGPALGLPWRCPRCALPLDGHDEPCPDCAGRDTAFDRTIAAFDYGPPGDALILEFKHGRRYPRADMLGNLLAEAVRHDRLPLAPSTVLLPVPAGMASLRARGFNPAAEIARAAARDLGLPLRRGWLWRTREQARQATQGRGGRLRAAEGLYACSPAVAGRRLALVDDVMTTGATLHAAAAALKQAGAREVVALAVARTPHAPRNVRRQGPWAAGPAVRGHGY</sequence>
<comment type="similarity">
    <text evidence="1">Belongs to the ComF/GntX family.</text>
</comment>
<reference evidence="4" key="1">
    <citation type="journal article" date="2019" name="Int. J. Syst. Evol. Microbiol.">
        <title>The Global Catalogue of Microorganisms (GCM) 10K type strain sequencing project: providing services to taxonomists for standard genome sequencing and annotation.</title>
        <authorList>
            <consortium name="The Broad Institute Genomics Platform"/>
            <consortium name="The Broad Institute Genome Sequencing Center for Infectious Disease"/>
            <person name="Wu L."/>
            <person name="Ma J."/>
        </authorList>
    </citation>
    <scope>NUCLEOTIDE SEQUENCE [LARGE SCALE GENOMIC DNA]</scope>
    <source>
        <strain evidence="4">JCM 17666</strain>
    </source>
</reference>
<dbReference type="InterPro" id="IPR051910">
    <property type="entry name" value="ComF/GntX_DNA_util-trans"/>
</dbReference>
<dbReference type="EMBL" id="BAABFO010000002">
    <property type="protein sequence ID" value="GAA4324796.1"/>
    <property type="molecule type" value="Genomic_DNA"/>
</dbReference>
<accession>A0ABP8GIP8</accession>
<dbReference type="SUPFAM" id="SSF53271">
    <property type="entry name" value="PRTase-like"/>
    <property type="match status" value="1"/>
</dbReference>
<dbReference type="PANTHER" id="PTHR47505">
    <property type="entry name" value="DNA UTILIZATION PROTEIN YHGH"/>
    <property type="match status" value="1"/>
</dbReference>
<comment type="caution">
    <text evidence="3">The sequence shown here is derived from an EMBL/GenBank/DDBJ whole genome shotgun (WGS) entry which is preliminary data.</text>
</comment>
<dbReference type="InterPro" id="IPR000836">
    <property type="entry name" value="PRTase_dom"/>
</dbReference>
<dbReference type="Proteomes" id="UP001501671">
    <property type="component" value="Unassembled WGS sequence"/>
</dbReference>
<name>A0ABP8GIP8_9BURK</name>
<organism evidence="3 4">
    <name type="scientific">Pigmentiphaga soli</name>
    <dbReference type="NCBI Taxonomy" id="1007095"/>
    <lineage>
        <taxon>Bacteria</taxon>
        <taxon>Pseudomonadati</taxon>
        <taxon>Pseudomonadota</taxon>
        <taxon>Betaproteobacteria</taxon>
        <taxon>Burkholderiales</taxon>
        <taxon>Alcaligenaceae</taxon>
        <taxon>Pigmentiphaga</taxon>
    </lineage>
</organism>
<dbReference type="PANTHER" id="PTHR47505:SF1">
    <property type="entry name" value="DNA UTILIZATION PROTEIN YHGH"/>
    <property type="match status" value="1"/>
</dbReference>
<proteinExistence type="inferred from homology"/>
<protein>
    <submittedName>
        <fullName evidence="3">ComF family protein</fullName>
    </submittedName>
</protein>
<gene>
    <name evidence="3" type="ORF">GCM10023144_06620</name>
</gene>
<dbReference type="InterPro" id="IPR029057">
    <property type="entry name" value="PRTase-like"/>
</dbReference>
<evidence type="ECO:0000313" key="4">
    <source>
        <dbReference type="Proteomes" id="UP001501671"/>
    </source>
</evidence>
<dbReference type="Gene3D" id="3.40.50.2020">
    <property type="match status" value="1"/>
</dbReference>
<evidence type="ECO:0000256" key="1">
    <source>
        <dbReference type="ARBA" id="ARBA00008007"/>
    </source>
</evidence>
<keyword evidence="4" id="KW-1185">Reference proteome</keyword>
<evidence type="ECO:0000259" key="2">
    <source>
        <dbReference type="Pfam" id="PF00156"/>
    </source>
</evidence>
<feature type="domain" description="Phosphoribosyltransferase" evidence="2">
    <location>
        <begin position="231"/>
        <end position="281"/>
    </location>
</feature>
<dbReference type="Pfam" id="PF00156">
    <property type="entry name" value="Pribosyltran"/>
    <property type="match status" value="1"/>
</dbReference>